<feature type="non-terminal residue" evidence="2">
    <location>
        <position position="1"/>
    </location>
</feature>
<keyword evidence="2" id="KW-0378">Hydrolase</keyword>
<dbReference type="Pfam" id="PF01425">
    <property type="entry name" value="Amidase"/>
    <property type="match status" value="1"/>
</dbReference>
<sequence>KCAASSSFLWIFSHKSTHDLVSNKGSFPPEKFDKLQGLYNILVTGPMCRYAEDLVTTMRVLAVRDEEVRRTIGQPVDFKKLKILYLTDMGMYLMCPISKDIIEAMKNVGSYFNTRYGVEYKEIKLPYLRNLSKCLISEVLQMLPNVSSGILDGIGKSLNMKWDFIKSLFGKSAMTFTVNFVMNFMELPLFYKESENSYHKKMFQEVVKSFDDLLDENTVLLLPSFPTTALYHHEVSVFYTLPCSFYAGLFNLLGLPATQCQIGYDSKGLPYGIQIIGRKNNDNLTISCAVELEKAFGGWRSPGKV</sequence>
<dbReference type="Gene3D" id="3.90.1300.10">
    <property type="entry name" value="Amidase signature (AS) domain"/>
    <property type="match status" value="1"/>
</dbReference>
<name>A0A8X6K8W8_TRICU</name>
<dbReference type="InterPro" id="IPR052739">
    <property type="entry name" value="FAAH2"/>
</dbReference>
<dbReference type="OrthoDB" id="6434188at2759"/>
<dbReference type="InterPro" id="IPR023631">
    <property type="entry name" value="Amidase_dom"/>
</dbReference>
<dbReference type="SUPFAM" id="SSF75304">
    <property type="entry name" value="Amidase signature (AS) enzymes"/>
    <property type="match status" value="1"/>
</dbReference>
<dbReference type="PANTHER" id="PTHR43372:SF4">
    <property type="entry name" value="FATTY-ACID AMIDE HYDROLASE 2"/>
    <property type="match status" value="1"/>
</dbReference>
<dbReference type="PANTHER" id="PTHR43372">
    <property type="entry name" value="FATTY-ACID AMIDE HYDROLASE"/>
    <property type="match status" value="1"/>
</dbReference>
<proteinExistence type="predicted"/>
<dbReference type="Proteomes" id="UP000887116">
    <property type="component" value="Unassembled WGS sequence"/>
</dbReference>
<dbReference type="EMBL" id="BMAO01000136">
    <property type="protein sequence ID" value="GFQ64668.1"/>
    <property type="molecule type" value="Genomic_DNA"/>
</dbReference>
<dbReference type="GO" id="GO:0016787">
    <property type="term" value="F:hydrolase activity"/>
    <property type="evidence" value="ECO:0007669"/>
    <property type="project" value="UniProtKB-KW"/>
</dbReference>
<evidence type="ECO:0000259" key="1">
    <source>
        <dbReference type="Pfam" id="PF01425"/>
    </source>
</evidence>
<evidence type="ECO:0000313" key="2">
    <source>
        <dbReference type="EMBL" id="GFQ64668.1"/>
    </source>
</evidence>
<gene>
    <name evidence="2" type="primary">faah2a</name>
    <name evidence="2" type="ORF">TNCT_694341</name>
</gene>
<organism evidence="2 3">
    <name type="scientific">Trichonephila clavata</name>
    <name type="common">Joro spider</name>
    <name type="synonym">Nephila clavata</name>
    <dbReference type="NCBI Taxonomy" id="2740835"/>
    <lineage>
        <taxon>Eukaryota</taxon>
        <taxon>Metazoa</taxon>
        <taxon>Ecdysozoa</taxon>
        <taxon>Arthropoda</taxon>
        <taxon>Chelicerata</taxon>
        <taxon>Arachnida</taxon>
        <taxon>Araneae</taxon>
        <taxon>Araneomorphae</taxon>
        <taxon>Entelegynae</taxon>
        <taxon>Araneoidea</taxon>
        <taxon>Nephilidae</taxon>
        <taxon>Trichonephila</taxon>
    </lineage>
</organism>
<reference evidence="2" key="1">
    <citation type="submission" date="2020-07" db="EMBL/GenBank/DDBJ databases">
        <title>Multicomponent nature underlies the extraordinary mechanical properties of spider dragline silk.</title>
        <authorList>
            <person name="Kono N."/>
            <person name="Nakamura H."/>
            <person name="Mori M."/>
            <person name="Yoshida Y."/>
            <person name="Ohtoshi R."/>
            <person name="Malay A.D."/>
            <person name="Moran D.A.P."/>
            <person name="Tomita M."/>
            <person name="Numata K."/>
            <person name="Arakawa K."/>
        </authorList>
    </citation>
    <scope>NUCLEOTIDE SEQUENCE</scope>
</reference>
<feature type="domain" description="Amidase" evidence="1">
    <location>
        <begin position="13"/>
        <end position="285"/>
    </location>
</feature>
<protein>
    <submittedName>
        <fullName evidence="2">Fatty-acid amide hydrolase 2-A</fullName>
    </submittedName>
</protein>
<dbReference type="AlphaFoldDB" id="A0A8X6K8W8"/>
<evidence type="ECO:0000313" key="3">
    <source>
        <dbReference type="Proteomes" id="UP000887116"/>
    </source>
</evidence>
<keyword evidence="3" id="KW-1185">Reference proteome</keyword>
<dbReference type="InterPro" id="IPR036928">
    <property type="entry name" value="AS_sf"/>
</dbReference>
<accession>A0A8X6K8W8</accession>
<dbReference type="GO" id="GO:0012505">
    <property type="term" value="C:endomembrane system"/>
    <property type="evidence" value="ECO:0007669"/>
    <property type="project" value="TreeGrafter"/>
</dbReference>
<comment type="caution">
    <text evidence="2">The sequence shown here is derived from an EMBL/GenBank/DDBJ whole genome shotgun (WGS) entry which is preliminary data.</text>
</comment>